<evidence type="ECO:0000313" key="2">
    <source>
        <dbReference type="Proteomes" id="UP000251241"/>
    </source>
</evidence>
<dbReference type="EMBL" id="UAUU01000008">
    <property type="protein sequence ID" value="SPZ85830.1"/>
    <property type="molecule type" value="Genomic_DNA"/>
</dbReference>
<dbReference type="AlphaFoldDB" id="A0A2X2L9B3"/>
<protein>
    <submittedName>
        <fullName evidence="1">Uncharacterized protein</fullName>
    </submittedName>
</protein>
<name>A0A2X2L9B3_SPHMU</name>
<organism evidence="1 2">
    <name type="scientific">Sphingobacterium multivorum</name>
    <dbReference type="NCBI Taxonomy" id="28454"/>
    <lineage>
        <taxon>Bacteria</taxon>
        <taxon>Pseudomonadati</taxon>
        <taxon>Bacteroidota</taxon>
        <taxon>Sphingobacteriia</taxon>
        <taxon>Sphingobacteriales</taxon>
        <taxon>Sphingobacteriaceae</taxon>
        <taxon>Sphingobacterium</taxon>
    </lineage>
</organism>
<accession>A0A2X2L9B3</accession>
<proteinExistence type="predicted"/>
<evidence type="ECO:0000313" key="1">
    <source>
        <dbReference type="EMBL" id="SPZ85830.1"/>
    </source>
</evidence>
<gene>
    <name evidence="1" type="ORF">NCTC11343_02394</name>
</gene>
<reference evidence="1 2" key="1">
    <citation type="submission" date="2018-06" db="EMBL/GenBank/DDBJ databases">
        <authorList>
            <consortium name="Pathogen Informatics"/>
            <person name="Doyle S."/>
        </authorList>
    </citation>
    <scope>NUCLEOTIDE SEQUENCE [LARGE SCALE GENOMIC DNA]</scope>
    <source>
        <strain evidence="1 2">NCTC11343</strain>
    </source>
</reference>
<dbReference type="GeneID" id="97180884"/>
<dbReference type="RefSeq" id="WP_112374721.1">
    <property type="nucleotide sequence ID" value="NZ_CP069793.1"/>
</dbReference>
<dbReference type="Proteomes" id="UP000251241">
    <property type="component" value="Unassembled WGS sequence"/>
</dbReference>
<sequence>MIYSKIALSTVLFVLMALTCTGQSFDRQLRNQKEKTQKEFLKFITEIGSKITDSTLTTEQQNALFNPIVAYAHKEHTGLTRLRKKYFEKIQAPPTALNAFIFDSKPPEELSKMLETPQFTTVTLLQCYRPIEIARLISGIIQPMIYQQSNIGTNESTIAYAFGNQVFVKQLKEEVWQIWLVNKLYMLKFNLNLQTMVIQNSEYTLSNKVEYLRLGIPFVPQKPANELEKLYQEMDEIRWNSYSSTWIQQLSPQEWQDTIDKRLGTFYLKNQPRFIKVQNEILKDLEKASNLDTNWQELHLSSDENIQLTKTLKNHILQPDEVAQQLFSFSNGIIPFNQDVEEIGKNAMSGFLHYIVGHEKDQVWKIRSLGYSIAFEYKWDLKQGRFSEIKIFQRPS</sequence>